<sequence>MHDYRSDVGILRDRRFAFLFSARTLSMLGIAFAPVALAFGILDLPGATPTTLSLVLAAESVAVVVFTLAGGVIADRYPRHRVLQAAEWVNAVAHVGLGLMILGEQAPTWALAGAAAVSGTATAMVWPALTGIVPDVVPAAHLQQGNALLGLGGNIARVAGLVAGGVVVVAVGGGWALLMAAALFAVGGLLVSLLALPRARADEAVSGTILGDLRDGWQEFRSRQWLWVVVVQFSVLVMVWQAAHLVLGPVVARQELGGPKAWTAVLTGEAIGLIVGVLIAMRIRPRRPILAVTLLSFGAAPPYLLLGGSAPLWLVVASAFVLGVCFDLFTVLWQTTMQREIPPAALSRVSSYDALGSLMLGPLGLVMAGPAAESFGPHPALIACGVVMVLTTLFALSFPGVRSLTAPPVAPAGGATSPGLPATPGSQP</sequence>
<dbReference type="Proteomes" id="UP000199019">
    <property type="component" value="Unassembled WGS sequence"/>
</dbReference>
<gene>
    <name evidence="8" type="ORF">SAMN05216199_4030</name>
</gene>
<dbReference type="Pfam" id="PF07690">
    <property type="entry name" value="MFS_1"/>
    <property type="match status" value="1"/>
</dbReference>
<dbReference type="Gene3D" id="1.20.1250.20">
    <property type="entry name" value="MFS general substrate transporter like domains"/>
    <property type="match status" value="1"/>
</dbReference>
<feature type="transmembrane region" description="Helical" evidence="6">
    <location>
        <begin position="312"/>
        <end position="333"/>
    </location>
</feature>
<keyword evidence="9" id="KW-1185">Reference proteome</keyword>
<dbReference type="InterPro" id="IPR020846">
    <property type="entry name" value="MFS_dom"/>
</dbReference>
<keyword evidence="2" id="KW-1003">Cell membrane</keyword>
<evidence type="ECO:0000313" key="9">
    <source>
        <dbReference type="Proteomes" id="UP000199019"/>
    </source>
</evidence>
<dbReference type="PANTHER" id="PTHR23513">
    <property type="entry name" value="INTEGRAL MEMBRANE EFFLUX PROTEIN-RELATED"/>
    <property type="match status" value="1"/>
</dbReference>
<reference evidence="9" key="1">
    <citation type="submission" date="2016-10" db="EMBL/GenBank/DDBJ databases">
        <authorList>
            <person name="Varghese N."/>
            <person name="Submissions S."/>
        </authorList>
    </citation>
    <scope>NUCLEOTIDE SEQUENCE [LARGE SCALE GENOMIC DNA]</scope>
    <source>
        <strain evidence="9">CGMCC 1.6963</strain>
    </source>
</reference>
<evidence type="ECO:0000256" key="1">
    <source>
        <dbReference type="ARBA" id="ARBA00004651"/>
    </source>
</evidence>
<feature type="transmembrane region" description="Helical" evidence="6">
    <location>
        <begin position="224"/>
        <end position="242"/>
    </location>
</feature>
<dbReference type="GO" id="GO:0022857">
    <property type="term" value="F:transmembrane transporter activity"/>
    <property type="evidence" value="ECO:0007669"/>
    <property type="project" value="InterPro"/>
</dbReference>
<evidence type="ECO:0000256" key="3">
    <source>
        <dbReference type="ARBA" id="ARBA00022692"/>
    </source>
</evidence>
<proteinExistence type="predicted"/>
<accession>A0A1H9XM04</accession>
<dbReference type="PANTHER" id="PTHR23513:SF11">
    <property type="entry name" value="STAPHYLOFERRIN A TRANSPORTER"/>
    <property type="match status" value="1"/>
</dbReference>
<keyword evidence="5 6" id="KW-0472">Membrane</keyword>
<evidence type="ECO:0000313" key="8">
    <source>
        <dbReference type="EMBL" id="SES47218.1"/>
    </source>
</evidence>
<evidence type="ECO:0000256" key="6">
    <source>
        <dbReference type="SAM" id="Phobius"/>
    </source>
</evidence>
<feature type="transmembrane region" description="Helical" evidence="6">
    <location>
        <begin position="175"/>
        <end position="196"/>
    </location>
</feature>
<dbReference type="InterPro" id="IPR036259">
    <property type="entry name" value="MFS_trans_sf"/>
</dbReference>
<dbReference type="RefSeq" id="WP_091762123.1">
    <property type="nucleotide sequence ID" value="NZ_FOHB01000009.1"/>
</dbReference>
<dbReference type="STRING" id="587636.SAMN05216199_4030"/>
<evidence type="ECO:0000256" key="5">
    <source>
        <dbReference type="ARBA" id="ARBA00023136"/>
    </source>
</evidence>
<protein>
    <submittedName>
        <fullName evidence="8">Predicted arabinose efflux permease, MFS family</fullName>
    </submittedName>
</protein>
<feature type="transmembrane region" description="Helical" evidence="6">
    <location>
        <begin position="20"/>
        <end position="42"/>
    </location>
</feature>
<feature type="transmembrane region" description="Helical" evidence="6">
    <location>
        <begin position="354"/>
        <end position="372"/>
    </location>
</feature>
<dbReference type="OrthoDB" id="4528313at2"/>
<dbReference type="GO" id="GO:0005886">
    <property type="term" value="C:plasma membrane"/>
    <property type="evidence" value="ECO:0007669"/>
    <property type="project" value="UniProtKB-SubCell"/>
</dbReference>
<feature type="transmembrane region" description="Helical" evidence="6">
    <location>
        <begin position="145"/>
        <end position="169"/>
    </location>
</feature>
<name>A0A1H9XM04_9MICO</name>
<dbReference type="SUPFAM" id="SSF103473">
    <property type="entry name" value="MFS general substrate transporter"/>
    <property type="match status" value="1"/>
</dbReference>
<comment type="subcellular location">
    <subcellularLocation>
        <location evidence="1">Cell membrane</location>
        <topology evidence="1">Multi-pass membrane protein</topology>
    </subcellularLocation>
</comment>
<feature type="domain" description="Major facilitator superfamily (MFS) profile" evidence="7">
    <location>
        <begin position="10"/>
        <end position="403"/>
    </location>
</feature>
<feature type="transmembrane region" description="Helical" evidence="6">
    <location>
        <begin position="262"/>
        <end position="281"/>
    </location>
</feature>
<dbReference type="CDD" id="cd06173">
    <property type="entry name" value="MFS_MefA_like"/>
    <property type="match status" value="1"/>
</dbReference>
<feature type="transmembrane region" description="Helical" evidence="6">
    <location>
        <begin position="288"/>
        <end position="306"/>
    </location>
</feature>
<dbReference type="PROSITE" id="PS50850">
    <property type="entry name" value="MFS"/>
    <property type="match status" value="1"/>
</dbReference>
<keyword evidence="3 6" id="KW-0812">Transmembrane</keyword>
<organism evidence="8 9">
    <name type="scientific">Pedococcus cremeus</name>
    <dbReference type="NCBI Taxonomy" id="587636"/>
    <lineage>
        <taxon>Bacteria</taxon>
        <taxon>Bacillati</taxon>
        <taxon>Actinomycetota</taxon>
        <taxon>Actinomycetes</taxon>
        <taxon>Micrococcales</taxon>
        <taxon>Intrasporangiaceae</taxon>
        <taxon>Pedococcus</taxon>
    </lineage>
</organism>
<feature type="transmembrane region" description="Helical" evidence="6">
    <location>
        <begin position="54"/>
        <end position="73"/>
    </location>
</feature>
<feature type="transmembrane region" description="Helical" evidence="6">
    <location>
        <begin position="378"/>
        <end position="398"/>
    </location>
</feature>
<dbReference type="InterPro" id="IPR011701">
    <property type="entry name" value="MFS"/>
</dbReference>
<evidence type="ECO:0000256" key="4">
    <source>
        <dbReference type="ARBA" id="ARBA00022989"/>
    </source>
</evidence>
<dbReference type="EMBL" id="FOHB01000009">
    <property type="protein sequence ID" value="SES47218.1"/>
    <property type="molecule type" value="Genomic_DNA"/>
</dbReference>
<dbReference type="AlphaFoldDB" id="A0A1H9XM04"/>
<evidence type="ECO:0000256" key="2">
    <source>
        <dbReference type="ARBA" id="ARBA00022475"/>
    </source>
</evidence>
<evidence type="ECO:0000259" key="7">
    <source>
        <dbReference type="PROSITE" id="PS50850"/>
    </source>
</evidence>
<keyword evidence="4 6" id="KW-1133">Transmembrane helix</keyword>